<dbReference type="OrthoDB" id="422555at2759"/>
<dbReference type="GO" id="GO:0017116">
    <property type="term" value="F:single-stranded DNA helicase activity"/>
    <property type="evidence" value="ECO:0007669"/>
    <property type="project" value="TreeGrafter"/>
</dbReference>
<dbReference type="CDD" id="cd22247">
    <property type="entry name" value="MCM8_WHD"/>
    <property type="match status" value="1"/>
</dbReference>
<dbReference type="PROSITE" id="PS50051">
    <property type="entry name" value="MCM_2"/>
    <property type="match status" value="1"/>
</dbReference>
<dbReference type="GO" id="GO:0005524">
    <property type="term" value="F:ATP binding"/>
    <property type="evidence" value="ECO:0007669"/>
    <property type="project" value="UniProtKB-KW"/>
</dbReference>
<dbReference type="Pfam" id="PF26065">
    <property type="entry name" value="MCM8_N"/>
    <property type="match status" value="1"/>
</dbReference>
<dbReference type="GO" id="GO:0005634">
    <property type="term" value="C:nucleus"/>
    <property type="evidence" value="ECO:0007669"/>
    <property type="project" value="UniProtKB-SubCell"/>
</dbReference>
<evidence type="ECO:0000256" key="8">
    <source>
        <dbReference type="ARBA" id="ARBA00022840"/>
    </source>
</evidence>
<dbReference type="GO" id="GO:0006310">
    <property type="term" value="P:DNA recombination"/>
    <property type="evidence" value="ECO:0007669"/>
    <property type="project" value="UniProtKB-ARBA"/>
</dbReference>
<dbReference type="Proteomes" id="UP000327044">
    <property type="component" value="Unassembled WGS sequence"/>
</dbReference>
<evidence type="ECO:0000313" key="17">
    <source>
        <dbReference type="Proteomes" id="UP000327044"/>
    </source>
</evidence>
<reference evidence="16 17" key="1">
    <citation type="journal article" date="2018" name="Elife">
        <title>Firefly genomes illuminate parallel origins of bioluminescence in beetles.</title>
        <authorList>
            <person name="Fallon T.R."/>
            <person name="Lower S.E."/>
            <person name="Chang C.H."/>
            <person name="Bessho-Uehara M."/>
            <person name="Martin G.J."/>
            <person name="Bewick A.J."/>
            <person name="Behringer M."/>
            <person name="Debat H.J."/>
            <person name="Wong I."/>
            <person name="Day J.C."/>
            <person name="Suvorov A."/>
            <person name="Silva C.J."/>
            <person name="Stanger-Hall K.F."/>
            <person name="Hall D.W."/>
            <person name="Schmitz R.J."/>
            <person name="Nelson D.R."/>
            <person name="Lewis S.M."/>
            <person name="Shigenobu S."/>
            <person name="Bybee S.M."/>
            <person name="Larracuente A.M."/>
            <person name="Oba Y."/>
            <person name="Weng J.K."/>
        </authorList>
    </citation>
    <scope>NUCLEOTIDE SEQUENCE [LARGE SCALE GENOMIC DNA]</scope>
    <source>
        <strain evidence="16">1611_PpyrPB1</strain>
        <tissue evidence="16">Whole body</tissue>
    </source>
</reference>
<evidence type="ECO:0000256" key="4">
    <source>
        <dbReference type="ARBA" id="ARBA00022705"/>
    </source>
</evidence>
<dbReference type="Gene3D" id="2.20.28.10">
    <property type="match status" value="1"/>
</dbReference>
<dbReference type="AlphaFoldDB" id="A0A5N4A8F6"/>
<proteinExistence type="inferred from homology"/>
<dbReference type="PANTHER" id="PTHR11630:SF47">
    <property type="entry name" value="DNA HELICASE MCM8"/>
    <property type="match status" value="1"/>
</dbReference>
<keyword evidence="6" id="KW-0378">Hydrolase</keyword>
<dbReference type="Pfam" id="PF00493">
    <property type="entry name" value="MCM"/>
    <property type="match status" value="1"/>
</dbReference>
<evidence type="ECO:0000256" key="6">
    <source>
        <dbReference type="ARBA" id="ARBA00022801"/>
    </source>
</evidence>
<protein>
    <recommendedName>
        <fullName evidence="11">DNA helicase MCM8</fullName>
        <ecNumber evidence="3">3.6.4.12</ecNumber>
    </recommendedName>
    <alternativeName>
        <fullName evidence="12">Minichromosome maintenance 8</fullName>
    </alternativeName>
</protein>
<evidence type="ECO:0000256" key="10">
    <source>
        <dbReference type="ARBA" id="ARBA00023242"/>
    </source>
</evidence>
<dbReference type="InterPro" id="IPR041562">
    <property type="entry name" value="MCM_lid"/>
</dbReference>
<evidence type="ECO:0000256" key="12">
    <source>
        <dbReference type="ARBA" id="ARBA00042306"/>
    </source>
</evidence>
<dbReference type="EC" id="3.6.4.12" evidence="3"/>
<dbReference type="GO" id="GO:0003697">
    <property type="term" value="F:single-stranded DNA binding"/>
    <property type="evidence" value="ECO:0007669"/>
    <property type="project" value="TreeGrafter"/>
</dbReference>
<keyword evidence="4" id="KW-0235">DNA replication</keyword>
<evidence type="ECO:0000256" key="1">
    <source>
        <dbReference type="ARBA" id="ARBA00004123"/>
    </source>
</evidence>
<dbReference type="SMART" id="SM00382">
    <property type="entry name" value="AAA"/>
    <property type="match status" value="1"/>
</dbReference>
<dbReference type="InterPro" id="IPR027417">
    <property type="entry name" value="P-loop_NTPase"/>
</dbReference>
<keyword evidence="14" id="KW-0175">Coiled coil</keyword>
<dbReference type="SUPFAM" id="SSF52540">
    <property type="entry name" value="P-loop containing nucleoside triphosphate hydrolases"/>
    <property type="match status" value="1"/>
</dbReference>
<name>A0A5N4A8F6_PHOPY</name>
<dbReference type="Gene3D" id="1.10.10.10">
    <property type="entry name" value="Winged helix-like DNA-binding domain superfamily/Winged helix DNA-binding domain"/>
    <property type="match status" value="1"/>
</dbReference>
<accession>A0A5N4A8F6</accession>
<comment type="subcellular location">
    <subcellularLocation>
        <location evidence="1">Nucleus</location>
    </subcellularLocation>
</comment>
<comment type="similarity">
    <text evidence="2 13">Belongs to the MCM family.</text>
</comment>
<evidence type="ECO:0000256" key="2">
    <source>
        <dbReference type="ARBA" id="ARBA00008010"/>
    </source>
</evidence>
<dbReference type="InterPro" id="IPR056875">
    <property type="entry name" value="MCM8/REC_WHD"/>
</dbReference>
<dbReference type="SUPFAM" id="SSF50249">
    <property type="entry name" value="Nucleic acid-binding proteins"/>
    <property type="match status" value="1"/>
</dbReference>
<keyword evidence="8 13" id="KW-0067">ATP-binding</keyword>
<keyword evidence="17" id="KW-1185">Reference proteome</keyword>
<dbReference type="Gene3D" id="3.40.50.300">
    <property type="entry name" value="P-loop containing nucleotide triphosphate hydrolases"/>
    <property type="match status" value="1"/>
</dbReference>
<dbReference type="PRINTS" id="PR01657">
    <property type="entry name" value="MCMFAMILY"/>
</dbReference>
<dbReference type="GO" id="GO:0006260">
    <property type="term" value="P:DNA replication"/>
    <property type="evidence" value="ECO:0007669"/>
    <property type="project" value="UniProtKB-KW"/>
</dbReference>
<evidence type="ECO:0000256" key="14">
    <source>
        <dbReference type="SAM" id="Coils"/>
    </source>
</evidence>
<comment type="caution">
    <text evidence="16">The sequence shown here is derived from an EMBL/GenBank/DDBJ whole genome shotgun (WGS) entry which is preliminary data.</text>
</comment>
<evidence type="ECO:0000259" key="15">
    <source>
        <dbReference type="PROSITE" id="PS50051"/>
    </source>
</evidence>
<feature type="domain" description="MCM C-terminal AAA(+) ATPase" evidence="15">
    <location>
        <begin position="333"/>
        <end position="535"/>
    </location>
</feature>
<keyword evidence="5 13" id="KW-0547">Nucleotide-binding</keyword>
<sequence>MFANKWWVHRKRSATTTPRVFNDIAKIDSDHSLHGYFGFKFYFKPKEFIDVTPCLTKIRAFESYIKRNANQFTFPEIREHKVFTVDLSSLLADNEFHVAWADFKLDLSRNTRFVLSCMAIAMLQQVIIEEKVAVLHPRLINHEPITPLKNLKTNTFGTLVSIRGTVVKASITRQLCVKEMAFNCVNCNGSQLVEQLDGAYTIPTSCPTKGCKSQSSFTPIFNSFTVAPNWQCLKVQELIGVGCYENGRVPRTIDCELSDDLVGCCIPGDDVTITGIIMSRSDKKHNQASVFHIYINVINVVNAKSQSNGSVERITFNTADYYAIQRIHARPSLFRYLVQSQCPNIYGNEIVKAGLLLTMFGGTSVEAEERFRLISHVLMVGDPGLGKSQMLLACANVAPRGVYVCGNTSTSSGLTVTMKKESSGDYSLEAGALILADRGCLCIDEFDKMTSQHTSLLEAMEQQSISIAKAGVMCNLSSRCSIFAAANPVGGHYNKAKTVAENLKISSPLISRFDLVFVLMDQSCKKYDQLVSEKVLGLHSKLKRPLLTQSITNATGKTLQERLMATAGDTDHLEHSLFRKYIAYAQRYVHPTIALEAKEILEQFYLELRKYRQENNCSPITVRQLESMMRLTKARAKAELREEATVEDAIDVLEIMRNSFIDIFTDETDRLDFRRSQGGSGMSKEKQLKALLSCMQSRAEELMQNEFTREEIRQLAEEVGIGRETFGDVLQKLNFHGYLLKRAQNKYKLASVDF</sequence>
<gene>
    <name evidence="16" type="ORF">PPYR_13223</name>
</gene>
<dbReference type="InterPro" id="IPR003593">
    <property type="entry name" value="AAA+_ATPase"/>
</dbReference>
<dbReference type="EMBL" id="VVIM01000009">
    <property type="protein sequence ID" value="KAB0793603.1"/>
    <property type="molecule type" value="Genomic_DNA"/>
</dbReference>
<dbReference type="InterPro" id="IPR033762">
    <property type="entry name" value="MCM_OB"/>
</dbReference>
<keyword evidence="10" id="KW-0539">Nucleus</keyword>
<dbReference type="Pfam" id="PF17855">
    <property type="entry name" value="MCM_lid"/>
    <property type="match status" value="1"/>
</dbReference>
<evidence type="ECO:0000256" key="13">
    <source>
        <dbReference type="RuleBase" id="RU004070"/>
    </source>
</evidence>
<dbReference type="InterPro" id="IPR001208">
    <property type="entry name" value="MCM_dom"/>
</dbReference>
<evidence type="ECO:0000256" key="5">
    <source>
        <dbReference type="ARBA" id="ARBA00022741"/>
    </source>
</evidence>
<dbReference type="SMART" id="SM00350">
    <property type="entry name" value="MCM"/>
    <property type="match status" value="1"/>
</dbReference>
<organism evidence="16 17">
    <name type="scientific">Photinus pyralis</name>
    <name type="common">Common eastern firefly</name>
    <name type="synonym">Lampyris pyralis</name>
    <dbReference type="NCBI Taxonomy" id="7054"/>
    <lineage>
        <taxon>Eukaryota</taxon>
        <taxon>Metazoa</taxon>
        <taxon>Ecdysozoa</taxon>
        <taxon>Arthropoda</taxon>
        <taxon>Hexapoda</taxon>
        <taxon>Insecta</taxon>
        <taxon>Pterygota</taxon>
        <taxon>Neoptera</taxon>
        <taxon>Endopterygota</taxon>
        <taxon>Coleoptera</taxon>
        <taxon>Polyphaga</taxon>
        <taxon>Elateriformia</taxon>
        <taxon>Elateroidea</taxon>
        <taxon>Lampyridae</taxon>
        <taxon>Lampyrinae</taxon>
        <taxon>Photinus</taxon>
    </lineage>
</organism>
<feature type="coiled-coil region" evidence="14">
    <location>
        <begin position="685"/>
        <end position="718"/>
    </location>
</feature>
<dbReference type="InterPro" id="IPR058767">
    <property type="entry name" value="MCM8_N"/>
</dbReference>
<dbReference type="InterPro" id="IPR036388">
    <property type="entry name" value="WH-like_DNA-bd_sf"/>
</dbReference>
<dbReference type="PANTHER" id="PTHR11630">
    <property type="entry name" value="DNA REPLICATION LICENSING FACTOR MCM FAMILY MEMBER"/>
    <property type="match status" value="1"/>
</dbReference>
<dbReference type="Pfam" id="PF25051">
    <property type="entry name" value="WHD_MCM8"/>
    <property type="match status" value="1"/>
</dbReference>
<dbReference type="InterPro" id="IPR012340">
    <property type="entry name" value="NA-bd_OB-fold"/>
</dbReference>
<evidence type="ECO:0000256" key="9">
    <source>
        <dbReference type="ARBA" id="ARBA00023125"/>
    </source>
</evidence>
<keyword evidence="9 13" id="KW-0238">DNA-binding</keyword>
<keyword evidence="7" id="KW-0347">Helicase</keyword>
<dbReference type="GO" id="GO:0016787">
    <property type="term" value="F:hydrolase activity"/>
    <property type="evidence" value="ECO:0007669"/>
    <property type="project" value="UniProtKB-KW"/>
</dbReference>
<dbReference type="InterPro" id="IPR031327">
    <property type="entry name" value="MCM"/>
</dbReference>
<dbReference type="Gene3D" id="2.40.50.140">
    <property type="entry name" value="Nucleic acid-binding proteins"/>
    <property type="match status" value="1"/>
</dbReference>
<dbReference type="FunFam" id="2.20.28.10:FF:000003">
    <property type="entry name" value="DNA helicase"/>
    <property type="match status" value="1"/>
</dbReference>
<evidence type="ECO:0000256" key="11">
    <source>
        <dbReference type="ARBA" id="ARBA00041084"/>
    </source>
</evidence>
<dbReference type="InParanoid" id="A0A5N4A8F6"/>
<evidence type="ECO:0000256" key="7">
    <source>
        <dbReference type="ARBA" id="ARBA00022806"/>
    </source>
</evidence>
<evidence type="ECO:0000313" key="16">
    <source>
        <dbReference type="EMBL" id="KAB0793603.1"/>
    </source>
</evidence>
<dbReference type="GO" id="GO:0042555">
    <property type="term" value="C:MCM complex"/>
    <property type="evidence" value="ECO:0007669"/>
    <property type="project" value="TreeGrafter"/>
</dbReference>
<dbReference type="Pfam" id="PF17207">
    <property type="entry name" value="MCM_OB"/>
    <property type="match status" value="1"/>
</dbReference>
<evidence type="ECO:0000256" key="3">
    <source>
        <dbReference type="ARBA" id="ARBA00012551"/>
    </source>
</evidence>